<gene>
    <name evidence="1" type="ORF">HMPREF0742_01053</name>
</gene>
<evidence type="ECO:0000313" key="1">
    <source>
        <dbReference type="EMBL" id="ERT66400.1"/>
    </source>
</evidence>
<dbReference type="HOGENOM" id="CLU_3103405_0_0_11"/>
<accession>U7V4C3</accession>
<protein>
    <submittedName>
        <fullName evidence="1">Uncharacterized protein</fullName>
    </submittedName>
</protein>
<sequence>MKTTYFVDAINISSPRRTLQLRRHGMEKIKAPLNVKKKPTERYRTQNCTIY</sequence>
<name>U7V4C3_9MICC</name>
<reference evidence="1 2" key="1">
    <citation type="submission" date="2013-08" db="EMBL/GenBank/DDBJ databases">
        <authorList>
            <person name="Weinstock G."/>
            <person name="Sodergren E."/>
            <person name="Wylie T."/>
            <person name="Fulton L."/>
            <person name="Fulton R."/>
            <person name="Fronick C."/>
            <person name="O'Laughlin M."/>
            <person name="Godfrey J."/>
            <person name="Miner T."/>
            <person name="Herter B."/>
            <person name="Appelbaum E."/>
            <person name="Cordes M."/>
            <person name="Lek S."/>
            <person name="Wollam A."/>
            <person name="Pepin K.H."/>
            <person name="Palsikar V.B."/>
            <person name="Mitreva M."/>
            <person name="Wilson R.K."/>
        </authorList>
    </citation>
    <scope>NUCLEOTIDE SEQUENCE [LARGE SCALE GENOMIC DNA]</scope>
    <source>
        <strain evidence="1 2">F0184</strain>
    </source>
</reference>
<comment type="caution">
    <text evidence="1">The sequence shown here is derived from an EMBL/GenBank/DDBJ whole genome shotgun (WGS) entry which is preliminary data.</text>
</comment>
<evidence type="ECO:0000313" key="2">
    <source>
        <dbReference type="Proteomes" id="UP000017174"/>
    </source>
</evidence>
<organism evidence="1 2">
    <name type="scientific">Rothia aeria F0184</name>
    <dbReference type="NCBI Taxonomy" id="888019"/>
    <lineage>
        <taxon>Bacteria</taxon>
        <taxon>Bacillati</taxon>
        <taxon>Actinomycetota</taxon>
        <taxon>Actinomycetes</taxon>
        <taxon>Micrococcales</taxon>
        <taxon>Micrococcaceae</taxon>
        <taxon>Rothia</taxon>
    </lineage>
</organism>
<dbReference type="Proteomes" id="UP000017174">
    <property type="component" value="Unassembled WGS sequence"/>
</dbReference>
<proteinExistence type="predicted"/>
<dbReference type="EMBL" id="AXZG01000035">
    <property type="protein sequence ID" value="ERT66400.1"/>
    <property type="molecule type" value="Genomic_DNA"/>
</dbReference>
<dbReference type="AlphaFoldDB" id="U7V4C3"/>